<keyword evidence="2" id="KW-1185">Reference proteome</keyword>
<comment type="caution">
    <text evidence="1">The sequence shown here is derived from an EMBL/GenBank/DDBJ whole genome shotgun (WGS) entry which is preliminary data.</text>
</comment>
<gene>
    <name evidence="1" type="ORF">TGAM01_v204638</name>
</gene>
<sequence>MQHTPRAGLQAMSRANSLSVYSCTYQTLVSSYPEAMGGKNLGDLIRHACKRS</sequence>
<dbReference type="EMBL" id="JPDN02000013">
    <property type="protein sequence ID" value="PON26628.1"/>
    <property type="molecule type" value="Genomic_DNA"/>
</dbReference>
<evidence type="ECO:0000313" key="1">
    <source>
        <dbReference type="EMBL" id="PON26628.1"/>
    </source>
</evidence>
<protein>
    <submittedName>
        <fullName evidence="1">Uncharacterized protein</fullName>
    </submittedName>
</protein>
<dbReference type="Proteomes" id="UP000054821">
    <property type="component" value="Unassembled WGS sequence"/>
</dbReference>
<dbReference type="RefSeq" id="XP_024405816.1">
    <property type="nucleotide sequence ID" value="XM_024549476.1"/>
</dbReference>
<reference evidence="1 2" key="1">
    <citation type="journal article" date="2016" name="Genome Announc.">
        <title>Draft Whole-Genome Sequence of Trichoderma gamsii T6085, a Promising Biocontrol Agent of Fusarium Head Blight on Wheat.</title>
        <authorList>
            <person name="Baroncelli R."/>
            <person name="Zapparata A."/>
            <person name="Piaggeschi G."/>
            <person name="Sarrocco S."/>
            <person name="Vannacci G."/>
        </authorList>
    </citation>
    <scope>NUCLEOTIDE SEQUENCE [LARGE SCALE GENOMIC DNA]</scope>
    <source>
        <strain evidence="1 2">T6085</strain>
    </source>
</reference>
<evidence type="ECO:0000313" key="2">
    <source>
        <dbReference type="Proteomes" id="UP000054821"/>
    </source>
</evidence>
<name>A0A2P4ZQQ5_9HYPO</name>
<dbReference type="GeneID" id="36347530"/>
<accession>A0A2P4ZQQ5</accession>
<proteinExistence type="predicted"/>
<dbReference type="AlphaFoldDB" id="A0A2P4ZQQ5"/>
<organism evidence="1 2">
    <name type="scientific">Trichoderma gamsii</name>
    <dbReference type="NCBI Taxonomy" id="398673"/>
    <lineage>
        <taxon>Eukaryota</taxon>
        <taxon>Fungi</taxon>
        <taxon>Dikarya</taxon>
        <taxon>Ascomycota</taxon>
        <taxon>Pezizomycotina</taxon>
        <taxon>Sordariomycetes</taxon>
        <taxon>Hypocreomycetidae</taxon>
        <taxon>Hypocreales</taxon>
        <taxon>Hypocreaceae</taxon>
        <taxon>Trichoderma</taxon>
    </lineage>
</organism>